<evidence type="ECO:0000256" key="7">
    <source>
        <dbReference type="SAM" id="MobiDB-lite"/>
    </source>
</evidence>
<feature type="region of interest" description="Disordered" evidence="7">
    <location>
        <begin position="1"/>
        <end position="29"/>
    </location>
</feature>
<evidence type="ECO:0000256" key="4">
    <source>
        <dbReference type="PROSITE-ProRule" id="PRU01016"/>
    </source>
</evidence>
<dbReference type="PRINTS" id="PR00105">
    <property type="entry name" value="C5METTRFRASE"/>
</dbReference>
<feature type="compositionally biased region" description="Basic and acidic residues" evidence="7">
    <location>
        <begin position="9"/>
        <end position="29"/>
    </location>
</feature>
<dbReference type="InterPro" id="IPR018117">
    <property type="entry name" value="C5_DNA_meth_AS"/>
</dbReference>
<dbReference type="PROSITE" id="PS51679">
    <property type="entry name" value="SAM_MT_C5"/>
    <property type="match status" value="1"/>
</dbReference>
<gene>
    <name evidence="8" type="ORF">HJC23_012184</name>
</gene>
<name>A0ABD3PVC1_9STRA</name>
<dbReference type="Gene3D" id="3.90.120.10">
    <property type="entry name" value="DNA Methylase, subunit A, domain 2"/>
    <property type="match status" value="1"/>
</dbReference>
<accession>A0ABD3PVC1</accession>
<keyword evidence="1 4" id="KW-0489">Methyltransferase</keyword>
<evidence type="ECO:0000256" key="1">
    <source>
        <dbReference type="ARBA" id="ARBA00022603"/>
    </source>
</evidence>
<dbReference type="PROSITE" id="PS00095">
    <property type="entry name" value="C5_MTASE_2"/>
    <property type="match status" value="1"/>
</dbReference>
<dbReference type="EC" id="2.1.1.37" evidence="6"/>
<protein>
    <recommendedName>
        <fullName evidence="6">Cytosine-specific methyltransferase</fullName>
        <ecNumber evidence="6">2.1.1.37</ecNumber>
    </recommendedName>
</protein>
<sequence>MASTIPARNLDDVRTCDSNDRSTKRFKQTDGEGAATLCVEDLMSPSFRNANTNTAFVVCSKGRVSVDANESPNMPPSEYVIHLPPQLTKSAYQTLLSTDCAARPWHLEGRFGSRTHVVERGIMNGIPILFDRASMEEKASSSNDLRGLLNTQGVEIVEKEFSMHKPLTKCEDGAIFTYAELFGGIGGFGVALDALGGKCLFYSEIDERCRETYALNFDTPSHFIHGDIYQVPDSAFPEDLDLLVAGFPCQPFSKLGDQPGFDCHKGRGRLFLEIVRVLSVSHPRSFLLENVPGLLYMKDTLTVILNSLRGAGYKVKVEVCSARGLVATKRNRLFFVGIRDDLVESRKDYNSSPTTSPSFSDEDANFFQFPYIPDLNLCCHDILDYESLPRSELDILRLSSSAFEQLNKNKRWRPHQLAWPNVHCDPLTSHYGNAVGRGDSQLVPSCSPYPPRRFSVRECARIMGFPNTFTFCSIRVDAKQGEMAHRKEAYRMLGNAVCPPLIAALAGSVLDAARVALPMPQSQDCRDLCHDYWIERGRRTAVALAHAALRPTPAPLPAGCIVWAEKKALPTNRS</sequence>
<dbReference type="Proteomes" id="UP001516023">
    <property type="component" value="Unassembled WGS sequence"/>
</dbReference>
<keyword evidence="3 4" id="KW-0949">S-adenosyl-L-methionine</keyword>
<comment type="catalytic activity">
    <reaction evidence="6">
        <text>a 2'-deoxycytidine in DNA + S-adenosyl-L-methionine = a 5-methyl-2'-deoxycytidine in DNA + S-adenosyl-L-homocysteine + H(+)</text>
        <dbReference type="Rhea" id="RHEA:13681"/>
        <dbReference type="Rhea" id="RHEA-COMP:11369"/>
        <dbReference type="Rhea" id="RHEA-COMP:11370"/>
        <dbReference type="ChEBI" id="CHEBI:15378"/>
        <dbReference type="ChEBI" id="CHEBI:57856"/>
        <dbReference type="ChEBI" id="CHEBI:59789"/>
        <dbReference type="ChEBI" id="CHEBI:85452"/>
        <dbReference type="ChEBI" id="CHEBI:85454"/>
        <dbReference type="EC" id="2.1.1.37"/>
    </reaction>
</comment>
<evidence type="ECO:0000256" key="5">
    <source>
        <dbReference type="RuleBase" id="RU000416"/>
    </source>
</evidence>
<dbReference type="NCBIfam" id="TIGR00675">
    <property type="entry name" value="dcm"/>
    <property type="match status" value="1"/>
</dbReference>
<dbReference type="InterPro" id="IPR001525">
    <property type="entry name" value="C5_MeTfrase"/>
</dbReference>
<dbReference type="Gene3D" id="3.40.50.150">
    <property type="entry name" value="Vaccinia Virus protein VP39"/>
    <property type="match status" value="1"/>
</dbReference>
<dbReference type="PANTHER" id="PTHR46098">
    <property type="entry name" value="TRNA (CYTOSINE(38)-C(5))-METHYLTRANSFERASE"/>
    <property type="match status" value="1"/>
</dbReference>
<evidence type="ECO:0000313" key="9">
    <source>
        <dbReference type="Proteomes" id="UP001516023"/>
    </source>
</evidence>
<dbReference type="GO" id="GO:0003886">
    <property type="term" value="F:DNA (cytosine-5-)-methyltransferase activity"/>
    <property type="evidence" value="ECO:0007669"/>
    <property type="project" value="UniProtKB-EC"/>
</dbReference>
<dbReference type="Pfam" id="PF00145">
    <property type="entry name" value="DNA_methylase"/>
    <property type="match status" value="1"/>
</dbReference>
<keyword evidence="2 4" id="KW-0808">Transferase</keyword>
<feature type="active site" evidence="4">
    <location>
        <position position="249"/>
    </location>
</feature>
<dbReference type="PANTHER" id="PTHR46098:SF1">
    <property type="entry name" value="TRNA (CYTOSINE(38)-C(5))-METHYLTRANSFERASE"/>
    <property type="match status" value="1"/>
</dbReference>
<dbReference type="SUPFAM" id="SSF53335">
    <property type="entry name" value="S-adenosyl-L-methionine-dependent methyltransferases"/>
    <property type="match status" value="1"/>
</dbReference>
<proteinExistence type="inferred from homology"/>
<evidence type="ECO:0000313" key="8">
    <source>
        <dbReference type="EMBL" id="KAL3791594.1"/>
    </source>
</evidence>
<comment type="caution">
    <text evidence="8">The sequence shown here is derived from an EMBL/GenBank/DDBJ whole genome shotgun (WGS) entry which is preliminary data.</text>
</comment>
<dbReference type="AlphaFoldDB" id="A0ABD3PVC1"/>
<organism evidence="8 9">
    <name type="scientific">Cyclotella cryptica</name>
    <dbReference type="NCBI Taxonomy" id="29204"/>
    <lineage>
        <taxon>Eukaryota</taxon>
        <taxon>Sar</taxon>
        <taxon>Stramenopiles</taxon>
        <taxon>Ochrophyta</taxon>
        <taxon>Bacillariophyta</taxon>
        <taxon>Coscinodiscophyceae</taxon>
        <taxon>Thalassiosirophycidae</taxon>
        <taxon>Stephanodiscales</taxon>
        <taxon>Stephanodiscaceae</taxon>
        <taxon>Cyclotella</taxon>
    </lineage>
</organism>
<dbReference type="PROSITE" id="PS00094">
    <property type="entry name" value="C5_MTASE_1"/>
    <property type="match status" value="1"/>
</dbReference>
<evidence type="ECO:0000256" key="2">
    <source>
        <dbReference type="ARBA" id="ARBA00022679"/>
    </source>
</evidence>
<dbReference type="InterPro" id="IPR050750">
    <property type="entry name" value="C5-MTase"/>
</dbReference>
<evidence type="ECO:0000256" key="3">
    <source>
        <dbReference type="ARBA" id="ARBA00022691"/>
    </source>
</evidence>
<dbReference type="InterPro" id="IPR029063">
    <property type="entry name" value="SAM-dependent_MTases_sf"/>
</dbReference>
<dbReference type="EMBL" id="JABMIG020000112">
    <property type="protein sequence ID" value="KAL3791594.1"/>
    <property type="molecule type" value="Genomic_DNA"/>
</dbReference>
<dbReference type="GO" id="GO:0032259">
    <property type="term" value="P:methylation"/>
    <property type="evidence" value="ECO:0007669"/>
    <property type="project" value="UniProtKB-KW"/>
</dbReference>
<reference evidence="8 9" key="1">
    <citation type="journal article" date="2020" name="G3 (Bethesda)">
        <title>Improved Reference Genome for Cyclotella cryptica CCMP332, a Model for Cell Wall Morphogenesis, Salinity Adaptation, and Lipid Production in Diatoms (Bacillariophyta).</title>
        <authorList>
            <person name="Roberts W.R."/>
            <person name="Downey K.M."/>
            <person name="Ruck E.C."/>
            <person name="Traller J.C."/>
            <person name="Alverson A.J."/>
        </authorList>
    </citation>
    <scope>NUCLEOTIDE SEQUENCE [LARGE SCALE GENOMIC DNA]</scope>
    <source>
        <strain evidence="8 9">CCMP332</strain>
    </source>
</reference>
<keyword evidence="9" id="KW-1185">Reference proteome</keyword>
<evidence type="ECO:0000256" key="6">
    <source>
        <dbReference type="RuleBase" id="RU000417"/>
    </source>
</evidence>
<dbReference type="InterPro" id="IPR031303">
    <property type="entry name" value="C5_meth_CS"/>
</dbReference>
<comment type="similarity">
    <text evidence="4 5">Belongs to the class I-like SAM-binding methyltransferase superfamily. C5-methyltransferase family.</text>
</comment>